<dbReference type="InterPro" id="IPR036163">
    <property type="entry name" value="HMA_dom_sf"/>
</dbReference>
<reference evidence="2 3" key="1">
    <citation type="submission" date="2019-06" db="EMBL/GenBank/DDBJ databases">
        <authorList>
            <person name="Li J."/>
        </authorList>
    </citation>
    <scope>NUCLEOTIDE SEQUENCE [LARGE SCALE GENOMIC DNA]</scope>
    <source>
        <strain evidence="2 3">CGMCC 1.8012</strain>
    </source>
</reference>
<dbReference type="PROSITE" id="PS50846">
    <property type="entry name" value="HMA_2"/>
    <property type="match status" value="1"/>
</dbReference>
<dbReference type="Gene3D" id="3.30.70.100">
    <property type="match status" value="1"/>
</dbReference>
<dbReference type="AlphaFoldDB" id="A0A5C4R8D9"/>
<comment type="caution">
    <text evidence="2">The sequence shown here is derived from an EMBL/GenBank/DDBJ whole genome shotgun (WGS) entry which is preliminary data.</text>
</comment>
<organism evidence="2 3">
    <name type="scientific">Paracoccus haeundaensis</name>
    <dbReference type="NCBI Taxonomy" id="225362"/>
    <lineage>
        <taxon>Bacteria</taxon>
        <taxon>Pseudomonadati</taxon>
        <taxon>Pseudomonadota</taxon>
        <taxon>Alphaproteobacteria</taxon>
        <taxon>Rhodobacterales</taxon>
        <taxon>Paracoccaceae</taxon>
        <taxon>Paracoccus</taxon>
    </lineage>
</organism>
<proteinExistence type="predicted"/>
<dbReference type="SUPFAM" id="SSF55008">
    <property type="entry name" value="HMA, heavy metal-associated domain"/>
    <property type="match status" value="1"/>
</dbReference>
<gene>
    <name evidence="2" type="ORF">FHD67_06400</name>
</gene>
<evidence type="ECO:0000313" key="3">
    <source>
        <dbReference type="Proteomes" id="UP000304880"/>
    </source>
</evidence>
<feature type="domain" description="HMA" evidence="1">
    <location>
        <begin position="1"/>
        <end position="59"/>
    </location>
</feature>
<dbReference type="EMBL" id="VDDC01000010">
    <property type="protein sequence ID" value="TNH40199.1"/>
    <property type="molecule type" value="Genomic_DNA"/>
</dbReference>
<dbReference type="Pfam" id="PF00403">
    <property type="entry name" value="HMA"/>
    <property type="match status" value="1"/>
</dbReference>
<dbReference type="RefSeq" id="WP_139598209.1">
    <property type="nucleotide sequence ID" value="NZ_VDDC01000010.1"/>
</dbReference>
<keyword evidence="3" id="KW-1185">Reference proteome</keyword>
<dbReference type="Proteomes" id="UP000304880">
    <property type="component" value="Unassembled WGS sequence"/>
</dbReference>
<dbReference type="InterPro" id="IPR006121">
    <property type="entry name" value="HMA_dom"/>
</dbReference>
<evidence type="ECO:0000259" key="1">
    <source>
        <dbReference type="PROSITE" id="PS50846"/>
    </source>
</evidence>
<name>A0A5C4R8D9_9RHOB</name>
<protein>
    <submittedName>
        <fullName evidence="2">Copper chaperone</fullName>
    </submittedName>
</protein>
<evidence type="ECO:0000313" key="2">
    <source>
        <dbReference type="EMBL" id="TNH40199.1"/>
    </source>
</evidence>
<dbReference type="GO" id="GO:0046872">
    <property type="term" value="F:metal ion binding"/>
    <property type="evidence" value="ECO:0007669"/>
    <property type="project" value="InterPro"/>
</dbReference>
<accession>A0A5C4R8D9</accession>
<sequence length="64" mass="6439">MIYSVPDMSCDHCKAAIEAAVAGAGGRATVDLPEKRVTVEGLDPATAQSALAAAGFTPRPLPAT</sequence>